<keyword evidence="7" id="KW-0547">Nucleotide-binding</keyword>
<dbReference type="RefSeq" id="WP_226394564.1">
    <property type="nucleotide sequence ID" value="NZ_JADCKL010000003.1"/>
</dbReference>
<dbReference type="InterPro" id="IPR003594">
    <property type="entry name" value="HATPase_dom"/>
</dbReference>
<evidence type="ECO:0000256" key="9">
    <source>
        <dbReference type="ARBA" id="ARBA00022840"/>
    </source>
</evidence>
<dbReference type="Gene3D" id="6.10.340.10">
    <property type="match status" value="1"/>
</dbReference>
<dbReference type="EC" id="2.7.13.3" evidence="3"/>
<dbReference type="Proteomes" id="UP000758652">
    <property type="component" value="Unassembled WGS sequence"/>
</dbReference>
<keyword evidence="9" id="KW-0067">ATP-binding</keyword>
<accession>A0ABR9RIM8</accession>
<dbReference type="EMBL" id="JADCKL010000003">
    <property type="protein sequence ID" value="MBE5062824.1"/>
    <property type="molecule type" value="Genomic_DNA"/>
</dbReference>
<sequence length="481" mass="54460">MEKLRKLTKRKNPGQKRLHAIFSRFLLLYALLAVGAGVIIFFSYFVLVSLGMIRIPSYEQTRIMQAADAIRTGGQVEEKLFPDTCVYGVYGEDGTWLYGNIPAEQRKEVWRQAGTQETTSLYGSFWQRIEKENGSTAMIRYQVMAKFVSPALREIFPNAELVFLGAFVLIIVILTVCMPRRFGRYVDRRLKVLSETAARVEREDLAFEREHSDIKEIDEVLASLHKMKEALQKSLREQWELEQKKEQQVRALAHDIRTPLTIIRGNAELLAETEDLREIREWDGEILDNIKDIEGYLVILQETMKGEISLEDGCGQAYFPARPWLEEIKEKAAALGRAGKAEILCRLELPEASSCFLEGNRTNVSRAVLNVISNGVDYTPADGKVEIHASIVRPGDDGREWLRITVTDQGPGFSGEDLKRGTERFYQGDGSRGHRHYGMGLYIARTFTEEAGGRLTLSNAETGGAQVRIDLPLYQGAFLKD</sequence>
<dbReference type="SMART" id="SM00388">
    <property type="entry name" value="HisKA"/>
    <property type="match status" value="1"/>
</dbReference>
<dbReference type="InterPro" id="IPR005467">
    <property type="entry name" value="His_kinase_dom"/>
</dbReference>
<keyword evidence="4" id="KW-1003">Cell membrane</keyword>
<evidence type="ECO:0000256" key="7">
    <source>
        <dbReference type="ARBA" id="ARBA00022741"/>
    </source>
</evidence>
<dbReference type="Gene3D" id="1.10.287.130">
    <property type="match status" value="1"/>
</dbReference>
<feature type="transmembrane region" description="Helical" evidence="11">
    <location>
        <begin position="161"/>
        <end position="179"/>
    </location>
</feature>
<feature type="domain" description="HAMP" evidence="13">
    <location>
        <begin position="184"/>
        <end position="236"/>
    </location>
</feature>
<evidence type="ECO:0000256" key="6">
    <source>
        <dbReference type="ARBA" id="ARBA00022679"/>
    </source>
</evidence>
<dbReference type="InterPro" id="IPR050980">
    <property type="entry name" value="2C_sensor_his_kinase"/>
</dbReference>
<dbReference type="PANTHER" id="PTHR44936:SF10">
    <property type="entry name" value="SENSOR PROTEIN RSTB"/>
    <property type="match status" value="1"/>
</dbReference>
<dbReference type="PRINTS" id="PR01780">
    <property type="entry name" value="LANTIREGPROT"/>
</dbReference>
<name>A0ABR9RIM8_9FIRM</name>
<evidence type="ECO:0000256" key="2">
    <source>
        <dbReference type="ARBA" id="ARBA00004651"/>
    </source>
</evidence>
<feature type="domain" description="Histidine kinase" evidence="12">
    <location>
        <begin position="251"/>
        <end position="475"/>
    </location>
</feature>
<evidence type="ECO:0000313" key="15">
    <source>
        <dbReference type="Proteomes" id="UP000758652"/>
    </source>
</evidence>
<evidence type="ECO:0000256" key="8">
    <source>
        <dbReference type="ARBA" id="ARBA00022777"/>
    </source>
</evidence>
<keyword evidence="5" id="KW-0597">Phosphoprotein</keyword>
<dbReference type="InterPro" id="IPR008358">
    <property type="entry name" value="Sig_transdc_His_kin/Pase_MprB"/>
</dbReference>
<evidence type="ECO:0000313" key="14">
    <source>
        <dbReference type="EMBL" id="MBE5062824.1"/>
    </source>
</evidence>
<keyword evidence="11" id="KW-1133">Transmembrane helix</keyword>
<dbReference type="SUPFAM" id="SSF47384">
    <property type="entry name" value="Homodimeric domain of signal transducing histidine kinase"/>
    <property type="match status" value="1"/>
</dbReference>
<dbReference type="PROSITE" id="PS50885">
    <property type="entry name" value="HAMP"/>
    <property type="match status" value="1"/>
</dbReference>
<organism evidence="14 15">
    <name type="scientific">Claveliimonas monacensis</name>
    <dbReference type="NCBI Taxonomy" id="2779351"/>
    <lineage>
        <taxon>Bacteria</taxon>
        <taxon>Bacillati</taxon>
        <taxon>Bacillota</taxon>
        <taxon>Clostridia</taxon>
        <taxon>Lachnospirales</taxon>
        <taxon>Lachnospiraceae</taxon>
        <taxon>Claveliimonas</taxon>
    </lineage>
</organism>
<evidence type="ECO:0000259" key="13">
    <source>
        <dbReference type="PROSITE" id="PS50885"/>
    </source>
</evidence>
<reference evidence="14 15" key="1">
    <citation type="submission" date="2020-10" db="EMBL/GenBank/DDBJ databases">
        <title>ChiBAC.</title>
        <authorList>
            <person name="Zenner C."/>
            <person name="Hitch T.C.A."/>
            <person name="Clavel T."/>
        </authorList>
    </citation>
    <scope>NUCLEOTIDE SEQUENCE [LARGE SCALE GENOMIC DNA]</scope>
    <source>
        <strain evidence="14 15">DSM 108991</strain>
    </source>
</reference>
<dbReference type="SUPFAM" id="SSF55874">
    <property type="entry name" value="ATPase domain of HSP90 chaperone/DNA topoisomerase II/histidine kinase"/>
    <property type="match status" value="1"/>
</dbReference>
<evidence type="ECO:0000256" key="11">
    <source>
        <dbReference type="SAM" id="Phobius"/>
    </source>
</evidence>
<dbReference type="InterPro" id="IPR003660">
    <property type="entry name" value="HAMP_dom"/>
</dbReference>
<dbReference type="InterPro" id="IPR036097">
    <property type="entry name" value="HisK_dim/P_sf"/>
</dbReference>
<comment type="caution">
    <text evidence="14">The sequence shown here is derived from an EMBL/GenBank/DDBJ whole genome shotgun (WGS) entry which is preliminary data.</text>
</comment>
<dbReference type="Pfam" id="PF02518">
    <property type="entry name" value="HATPase_c"/>
    <property type="match status" value="1"/>
</dbReference>
<keyword evidence="10" id="KW-0902">Two-component regulatory system</keyword>
<dbReference type="Pfam" id="PF00512">
    <property type="entry name" value="HisKA"/>
    <property type="match status" value="1"/>
</dbReference>
<evidence type="ECO:0000259" key="12">
    <source>
        <dbReference type="PROSITE" id="PS50109"/>
    </source>
</evidence>
<dbReference type="SMART" id="SM00387">
    <property type="entry name" value="HATPase_c"/>
    <property type="match status" value="1"/>
</dbReference>
<gene>
    <name evidence="14" type="ORF">INF30_06060</name>
</gene>
<dbReference type="GO" id="GO:0016301">
    <property type="term" value="F:kinase activity"/>
    <property type="evidence" value="ECO:0007669"/>
    <property type="project" value="UniProtKB-KW"/>
</dbReference>
<comment type="subcellular location">
    <subcellularLocation>
        <location evidence="2">Cell membrane</location>
        <topology evidence="2">Multi-pass membrane protein</topology>
    </subcellularLocation>
</comment>
<dbReference type="InterPro" id="IPR003661">
    <property type="entry name" value="HisK_dim/P_dom"/>
</dbReference>
<evidence type="ECO:0000256" key="1">
    <source>
        <dbReference type="ARBA" id="ARBA00000085"/>
    </source>
</evidence>
<evidence type="ECO:0000256" key="4">
    <source>
        <dbReference type="ARBA" id="ARBA00022475"/>
    </source>
</evidence>
<evidence type="ECO:0000256" key="3">
    <source>
        <dbReference type="ARBA" id="ARBA00012438"/>
    </source>
</evidence>
<keyword evidence="8 14" id="KW-0418">Kinase</keyword>
<protein>
    <recommendedName>
        <fullName evidence="3">histidine kinase</fullName>
        <ecNumber evidence="3">2.7.13.3</ecNumber>
    </recommendedName>
</protein>
<dbReference type="PROSITE" id="PS50109">
    <property type="entry name" value="HIS_KIN"/>
    <property type="match status" value="1"/>
</dbReference>
<feature type="transmembrane region" description="Helical" evidence="11">
    <location>
        <begin position="21"/>
        <end position="47"/>
    </location>
</feature>
<evidence type="ECO:0000256" key="10">
    <source>
        <dbReference type="ARBA" id="ARBA00023012"/>
    </source>
</evidence>
<dbReference type="Gene3D" id="3.30.565.10">
    <property type="entry name" value="Histidine kinase-like ATPase, C-terminal domain"/>
    <property type="match status" value="1"/>
</dbReference>
<keyword evidence="6" id="KW-0808">Transferase</keyword>
<keyword evidence="15" id="KW-1185">Reference proteome</keyword>
<keyword evidence="11" id="KW-0472">Membrane</keyword>
<dbReference type="InterPro" id="IPR036890">
    <property type="entry name" value="HATPase_C_sf"/>
</dbReference>
<dbReference type="PANTHER" id="PTHR44936">
    <property type="entry name" value="SENSOR PROTEIN CREC"/>
    <property type="match status" value="1"/>
</dbReference>
<proteinExistence type="predicted"/>
<keyword evidence="11" id="KW-0812">Transmembrane</keyword>
<evidence type="ECO:0000256" key="5">
    <source>
        <dbReference type="ARBA" id="ARBA00022553"/>
    </source>
</evidence>
<comment type="catalytic activity">
    <reaction evidence="1">
        <text>ATP + protein L-histidine = ADP + protein N-phospho-L-histidine.</text>
        <dbReference type="EC" id="2.7.13.3"/>
    </reaction>
</comment>
<dbReference type="CDD" id="cd00082">
    <property type="entry name" value="HisKA"/>
    <property type="match status" value="1"/>
</dbReference>